<gene>
    <name evidence="2" type="ORF">GCM10010909_12880</name>
</gene>
<accession>A0ABQ6A4N0</accession>
<evidence type="ECO:0000313" key="2">
    <source>
        <dbReference type="EMBL" id="GLR66608.1"/>
    </source>
</evidence>
<evidence type="ECO:0000313" key="3">
    <source>
        <dbReference type="Proteomes" id="UP001156641"/>
    </source>
</evidence>
<organism evidence="2 3">
    <name type="scientific">Acidocella aquatica</name>
    <dbReference type="NCBI Taxonomy" id="1922313"/>
    <lineage>
        <taxon>Bacteria</taxon>
        <taxon>Pseudomonadati</taxon>
        <taxon>Pseudomonadota</taxon>
        <taxon>Alphaproteobacteria</taxon>
        <taxon>Acetobacterales</taxon>
        <taxon>Acidocellaceae</taxon>
        <taxon>Acidocella</taxon>
    </lineage>
</organism>
<sequence length="138" mass="15403">MVKRHDELAERWGDGKVDWRTACEEFVELGLTDTRGRAVTERNARETWLQARKHVSAKRAKAAAQPPPRINPSRLPTDWRPANAPPSTSQLVPAAAVSHSLQDLMPAIRKNPADKDDGYDPKARKASLLRLIAKRSGH</sequence>
<name>A0ABQ6A4N0_9PROT</name>
<evidence type="ECO:0000256" key="1">
    <source>
        <dbReference type="SAM" id="MobiDB-lite"/>
    </source>
</evidence>
<proteinExistence type="predicted"/>
<keyword evidence="3" id="KW-1185">Reference proteome</keyword>
<comment type="caution">
    <text evidence="2">The sequence shown here is derived from an EMBL/GenBank/DDBJ whole genome shotgun (WGS) entry which is preliminary data.</text>
</comment>
<feature type="region of interest" description="Disordered" evidence="1">
    <location>
        <begin position="55"/>
        <end position="95"/>
    </location>
</feature>
<reference evidence="3" key="1">
    <citation type="journal article" date="2019" name="Int. J. Syst. Evol. Microbiol.">
        <title>The Global Catalogue of Microorganisms (GCM) 10K type strain sequencing project: providing services to taxonomists for standard genome sequencing and annotation.</title>
        <authorList>
            <consortium name="The Broad Institute Genomics Platform"/>
            <consortium name="The Broad Institute Genome Sequencing Center for Infectious Disease"/>
            <person name="Wu L."/>
            <person name="Ma J."/>
        </authorList>
    </citation>
    <scope>NUCLEOTIDE SEQUENCE [LARGE SCALE GENOMIC DNA]</scope>
    <source>
        <strain evidence="3">NBRC 112502</strain>
    </source>
</reference>
<dbReference type="Proteomes" id="UP001156641">
    <property type="component" value="Unassembled WGS sequence"/>
</dbReference>
<dbReference type="EMBL" id="BSOS01000026">
    <property type="protein sequence ID" value="GLR66608.1"/>
    <property type="molecule type" value="Genomic_DNA"/>
</dbReference>
<protein>
    <submittedName>
        <fullName evidence="2">Uncharacterized protein</fullName>
    </submittedName>
</protein>